<sequence length="148" mass="16546">MVSSVTVAGEVMVVVSWPSVIILAPVGQRRALEARIRSFGLVPDPLREGGEFLHRRGYSYSLDLSGDILADFEPEDLDEITARIGEPYGVYVSCQSMDAARALLREVLRGFDGLIDTNHFEVLSAQEFLAVLARHPEWDWRRTPSTEL</sequence>
<evidence type="ECO:0000313" key="2">
    <source>
        <dbReference type="EMBL" id="BBC33605.1"/>
    </source>
</evidence>
<dbReference type="EMBL" id="AP018448">
    <property type="protein sequence ID" value="BBC33605.1"/>
    <property type="molecule type" value="Genomic_DNA"/>
</dbReference>
<keyword evidence="1" id="KW-0472">Membrane</keyword>
<feature type="transmembrane region" description="Helical" evidence="1">
    <location>
        <begin position="6"/>
        <end position="27"/>
    </location>
</feature>
<reference evidence="2 3" key="2">
    <citation type="journal article" date="2023" name="ChemBioChem">
        <title>Acyltransferase Domain Exchange between Two Independent Type I Polyketide Synthases in the Same Producer Strain of Macrolide Antibiotics.</title>
        <authorList>
            <person name="Kudo F."/>
            <person name="Kishikawa K."/>
            <person name="Tsuboi K."/>
            <person name="Kido T."/>
            <person name="Usui T."/>
            <person name="Hashimoto J."/>
            <person name="Shin-Ya K."/>
            <person name="Miyanaga A."/>
            <person name="Eguchi T."/>
        </authorList>
    </citation>
    <scope>NUCLEOTIDE SEQUENCE [LARGE SCALE GENOMIC DNA]</scope>
    <source>
        <strain evidence="2 3">A-8890</strain>
    </source>
</reference>
<accession>A0ABM7FC16</accession>
<evidence type="ECO:0000256" key="1">
    <source>
        <dbReference type="SAM" id="Phobius"/>
    </source>
</evidence>
<organism evidence="2 3">
    <name type="scientific">Streptomyces graminofaciens</name>
    <dbReference type="NCBI Taxonomy" id="68212"/>
    <lineage>
        <taxon>Bacteria</taxon>
        <taxon>Bacillati</taxon>
        <taxon>Actinomycetota</taxon>
        <taxon>Actinomycetes</taxon>
        <taxon>Kitasatosporales</taxon>
        <taxon>Streptomycetaceae</taxon>
        <taxon>Streptomyces</taxon>
    </lineage>
</organism>
<reference evidence="2 3" key="1">
    <citation type="journal article" date="2010" name="ChemBioChem">
        <title>Cloning and characterization of the biosynthetic gene cluster of 16-membered macrolide antibiotic FD-891: involvement of a dual functional cytochrome P450 monooxygenase catalyzing epoxidation and hydroxylation.</title>
        <authorList>
            <person name="Kudo F."/>
            <person name="Motegi A."/>
            <person name="Mizoue K."/>
            <person name="Eguchi T."/>
        </authorList>
    </citation>
    <scope>NUCLEOTIDE SEQUENCE [LARGE SCALE GENOMIC DNA]</scope>
    <source>
        <strain evidence="2 3">A-8890</strain>
    </source>
</reference>
<keyword evidence="1" id="KW-0812">Transmembrane</keyword>
<dbReference type="RefSeq" id="WP_286253207.1">
    <property type="nucleotide sequence ID" value="NZ_AP018448.1"/>
</dbReference>
<protein>
    <submittedName>
        <fullName evidence="2">Uncharacterized protein</fullName>
    </submittedName>
</protein>
<proteinExistence type="predicted"/>
<dbReference type="Proteomes" id="UP001321542">
    <property type="component" value="Chromosome"/>
</dbReference>
<keyword evidence="1" id="KW-1133">Transmembrane helix</keyword>
<evidence type="ECO:0000313" key="3">
    <source>
        <dbReference type="Proteomes" id="UP001321542"/>
    </source>
</evidence>
<keyword evidence="3" id="KW-1185">Reference proteome</keyword>
<gene>
    <name evidence="2" type="ORF">SGFS_048990</name>
</gene>
<name>A0ABM7FC16_9ACTN</name>